<protein>
    <submittedName>
        <fullName evidence="2">Peptidase inhibitor family I36 protein</fullName>
    </submittedName>
</protein>
<organism evidence="2 3">
    <name type="scientific">Streptomyces gamaensis</name>
    <dbReference type="NCBI Taxonomy" id="1763542"/>
    <lineage>
        <taxon>Bacteria</taxon>
        <taxon>Bacillati</taxon>
        <taxon>Actinomycetota</taxon>
        <taxon>Actinomycetes</taxon>
        <taxon>Kitasatosporales</taxon>
        <taxon>Streptomycetaceae</taxon>
        <taxon>Streptomyces</taxon>
    </lineage>
</organism>
<reference evidence="3" key="1">
    <citation type="journal article" date="2019" name="Int. J. Syst. Evol. Microbiol.">
        <title>The Global Catalogue of Microorganisms (GCM) 10K type strain sequencing project: providing services to taxonomists for standard genome sequencing and annotation.</title>
        <authorList>
            <consortium name="The Broad Institute Genomics Platform"/>
            <consortium name="The Broad Institute Genome Sequencing Center for Infectious Disease"/>
            <person name="Wu L."/>
            <person name="Ma J."/>
        </authorList>
    </citation>
    <scope>NUCLEOTIDE SEQUENCE [LARGE SCALE GENOMIC DNA]</scope>
    <source>
        <strain evidence="3">CGMCC 4.7304</strain>
    </source>
</reference>
<evidence type="ECO:0000313" key="3">
    <source>
        <dbReference type="Proteomes" id="UP001596083"/>
    </source>
</evidence>
<feature type="chain" id="PRO_5045928346" evidence="1">
    <location>
        <begin position="30"/>
        <end position="144"/>
    </location>
</feature>
<gene>
    <name evidence="2" type="ORF">ACFP1Z_12715</name>
</gene>
<dbReference type="Proteomes" id="UP001596083">
    <property type="component" value="Unassembled WGS sequence"/>
</dbReference>
<keyword evidence="1" id="KW-0732">Signal</keyword>
<name>A0ABW0Z318_9ACTN</name>
<sequence>MEGNKLMNFRTPLTLATAAVALGTGLAVAAPAAEAGQSAPRTSAASTQAAPGDCPRQYLCAYPQNNYGGGAGPVKDNNTDLRKYPKFRHVQSLFNNGTRCGVYLFSQPNYGGVKHSLARGDGYPNLNNIPEYRTTGVQSNRWCG</sequence>
<proteinExistence type="predicted"/>
<evidence type="ECO:0000313" key="2">
    <source>
        <dbReference type="EMBL" id="MFC5721030.1"/>
    </source>
</evidence>
<evidence type="ECO:0000256" key="1">
    <source>
        <dbReference type="SAM" id="SignalP"/>
    </source>
</evidence>
<dbReference type="Pfam" id="PF03995">
    <property type="entry name" value="Inhibitor_I36"/>
    <property type="match status" value="1"/>
</dbReference>
<feature type="signal peptide" evidence="1">
    <location>
        <begin position="1"/>
        <end position="29"/>
    </location>
</feature>
<dbReference type="Gene3D" id="2.60.20.10">
    <property type="entry name" value="Crystallins"/>
    <property type="match status" value="1"/>
</dbReference>
<accession>A0ABW0Z318</accession>
<keyword evidence="3" id="KW-1185">Reference proteome</keyword>
<comment type="caution">
    <text evidence="2">The sequence shown here is derived from an EMBL/GenBank/DDBJ whole genome shotgun (WGS) entry which is preliminary data.</text>
</comment>
<dbReference type="RefSeq" id="WP_390316238.1">
    <property type="nucleotide sequence ID" value="NZ_JBHSPB010000006.1"/>
</dbReference>
<dbReference type="EMBL" id="JBHSPB010000006">
    <property type="protein sequence ID" value="MFC5721030.1"/>
    <property type="molecule type" value="Genomic_DNA"/>
</dbReference>